<dbReference type="InterPro" id="IPR000182">
    <property type="entry name" value="GNAT_dom"/>
</dbReference>
<name>A0A1D4M5U6_9STAP</name>
<dbReference type="EC" id="2.3.1.-" evidence="2"/>
<evidence type="ECO:0000313" key="2">
    <source>
        <dbReference type="EMBL" id="SCS80573.1"/>
    </source>
</evidence>
<dbReference type="RefSeq" id="WP_069995582.1">
    <property type="nucleotide sequence ID" value="NZ_FMPG01000003.1"/>
</dbReference>
<keyword evidence="2" id="KW-0012">Acyltransferase</keyword>
<evidence type="ECO:0000313" key="5">
    <source>
        <dbReference type="Proteomes" id="UP000095768"/>
    </source>
</evidence>
<evidence type="ECO:0000313" key="4">
    <source>
        <dbReference type="Proteomes" id="UP000095412"/>
    </source>
</evidence>
<dbReference type="AlphaFoldDB" id="A0A1D4M5U6"/>
<evidence type="ECO:0000313" key="3">
    <source>
        <dbReference type="EMBL" id="SCS93874.1"/>
    </source>
</evidence>
<dbReference type="PANTHER" id="PTHR43617">
    <property type="entry name" value="L-AMINO ACID N-ACETYLTRANSFERASE"/>
    <property type="match status" value="1"/>
</dbReference>
<dbReference type="GO" id="GO:0016747">
    <property type="term" value="F:acyltransferase activity, transferring groups other than amino-acyl groups"/>
    <property type="evidence" value="ECO:0007669"/>
    <property type="project" value="InterPro"/>
</dbReference>
<dbReference type="CDD" id="cd04301">
    <property type="entry name" value="NAT_SF"/>
    <property type="match status" value="1"/>
</dbReference>
<dbReference type="PANTHER" id="PTHR43617:SF33">
    <property type="entry name" value="SPORE COAT POLYSACCHARIDE BIOSYNTHESIS PROTEIN SPSD"/>
    <property type="match status" value="1"/>
</dbReference>
<accession>A0A1D4M5U6</accession>
<dbReference type="Gene3D" id="3.40.630.30">
    <property type="match status" value="1"/>
</dbReference>
<sequence>MSQLIETVQIDEVEKLRSLSIFTFKTTFEHGVYTEEDFDAYFNEAFAVEQLKQELQNEDSFTYFFKEDNEIVGYFKLNINVAQTEPKGPEYLEIQRIYFIPQAQGGGKGKRVIEFAIGEAKRLNKTKVWLGVWEHNAQAFNFYKKQGFTVTGEHQFYTGDVIDTDLIMEREV</sequence>
<dbReference type="InterPro" id="IPR016181">
    <property type="entry name" value="Acyl_CoA_acyltransferase"/>
</dbReference>
<evidence type="ECO:0000259" key="1">
    <source>
        <dbReference type="PROSITE" id="PS51186"/>
    </source>
</evidence>
<dbReference type="InterPro" id="IPR050276">
    <property type="entry name" value="MshD_Acetyltransferase"/>
</dbReference>
<reference evidence="2 5" key="1">
    <citation type="submission" date="2016-09" db="EMBL/GenBank/DDBJ databases">
        <authorList>
            <consortium name="Pathogen Informatics"/>
        </authorList>
    </citation>
    <scope>NUCLEOTIDE SEQUENCE [LARGE SCALE GENOMIC DNA]</scope>
    <source>
        <strain evidence="2 5">82B</strain>
    </source>
</reference>
<proteinExistence type="predicted"/>
<organism evidence="2 5">
    <name type="scientific">Staphylococcus caeli</name>
    <dbReference type="NCBI Taxonomy" id="2201815"/>
    <lineage>
        <taxon>Bacteria</taxon>
        <taxon>Bacillati</taxon>
        <taxon>Bacillota</taxon>
        <taxon>Bacilli</taxon>
        <taxon>Bacillales</taxon>
        <taxon>Staphylococcaceae</taxon>
        <taxon>Staphylococcus</taxon>
    </lineage>
</organism>
<dbReference type="Proteomes" id="UP000095412">
    <property type="component" value="Unassembled WGS sequence"/>
</dbReference>
<dbReference type="Pfam" id="PF00583">
    <property type="entry name" value="Acetyltransf_1"/>
    <property type="match status" value="1"/>
</dbReference>
<dbReference type="OrthoDB" id="7205533at2"/>
<gene>
    <name evidence="2" type="primary">paiA_2</name>
    <name evidence="3" type="synonym">paiA_3</name>
    <name evidence="2" type="ORF">SAMEA2297795_01197</name>
    <name evidence="3" type="ORF">SAMEA2297796_01412</name>
</gene>
<dbReference type="EMBL" id="FMPI01000008">
    <property type="protein sequence ID" value="SCS93874.1"/>
    <property type="molecule type" value="Genomic_DNA"/>
</dbReference>
<keyword evidence="2" id="KW-0808">Transferase</keyword>
<dbReference type="EMBL" id="FMPG01000003">
    <property type="protein sequence ID" value="SCS80573.1"/>
    <property type="molecule type" value="Genomic_DNA"/>
</dbReference>
<reference evidence="3 4" key="2">
    <citation type="submission" date="2016-09" db="EMBL/GenBank/DDBJ databases">
        <authorList>
            <consortium name="Pathogen Informatics"/>
            <person name="Sun Q."/>
            <person name="Inoue M."/>
        </authorList>
    </citation>
    <scope>NUCLEOTIDE SEQUENCE [LARGE SCALE GENOMIC DNA]</scope>
    <source>
        <strain evidence="3 4">82C</strain>
    </source>
</reference>
<feature type="domain" description="N-acetyltransferase" evidence="1">
    <location>
        <begin position="22"/>
        <end position="172"/>
    </location>
</feature>
<dbReference type="SUPFAM" id="SSF55729">
    <property type="entry name" value="Acyl-CoA N-acyltransferases (Nat)"/>
    <property type="match status" value="1"/>
</dbReference>
<protein>
    <submittedName>
        <fullName evidence="2">Acetyltransferase</fullName>
        <ecNumber evidence="2">2.3.1.-</ecNumber>
    </submittedName>
</protein>
<dbReference type="Proteomes" id="UP000095768">
    <property type="component" value="Unassembled WGS sequence"/>
</dbReference>
<dbReference type="PROSITE" id="PS51186">
    <property type="entry name" value="GNAT"/>
    <property type="match status" value="1"/>
</dbReference>
<keyword evidence="4" id="KW-1185">Reference proteome</keyword>